<evidence type="ECO:0008006" key="3">
    <source>
        <dbReference type="Google" id="ProtNLM"/>
    </source>
</evidence>
<name>A0ABM9C0S2_9BACL</name>
<evidence type="ECO:0000313" key="2">
    <source>
        <dbReference type="Proteomes" id="UP000838686"/>
    </source>
</evidence>
<accession>A0ABM9C0S2</accession>
<reference evidence="1" key="1">
    <citation type="submission" date="2022-01" db="EMBL/GenBank/DDBJ databases">
        <authorList>
            <person name="Criscuolo A."/>
        </authorList>
    </citation>
    <scope>NUCLEOTIDE SEQUENCE</scope>
    <source>
        <strain evidence="1">CIP111893</strain>
    </source>
</reference>
<sequence length="67" mass="7654">MSTTFEVYPTVTEVPTLGNLLKVANQKLHDFLQLCHELSAAIERHDIDFWVNPLCIEDGEAIRKQIT</sequence>
<dbReference type="RefSeq" id="WP_236339604.1">
    <property type="nucleotide sequence ID" value="NZ_CAKMMF010000005.1"/>
</dbReference>
<gene>
    <name evidence="1" type="ORF">PAECIP111893_01247</name>
</gene>
<organism evidence="1 2">
    <name type="scientific">Paenibacillus plantiphilus</name>
    <dbReference type="NCBI Taxonomy" id="2905650"/>
    <lineage>
        <taxon>Bacteria</taxon>
        <taxon>Bacillati</taxon>
        <taxon>Bacillota</taxon>
        <taxon>Bacilli</taxon>
        <taxon>Bacillales</taxon>
        <taxon>Paenibacillaceae</taxon>
        <taxon>Paenibacillus</taxon>
    </lineage>
</organism>
<dbReference type="Proteomes" id="UP000838686">
    <property type="component" value="Unassembled WGS sequence"/>
</dbReference>
<evidence type="ECO:0000313" key="1">
    <source>
        <dbReference type="EMBL" id="CAH1199159.1"/>
    </source>
</evidence>
<proteinExistence type="predicted"/>
<protein>
    <recommendedName>
        <fullName evidence="3">Heterokaryon incompatibility domain-containing protein</fullName>
    </recommendedName>
</protein>
<keyword evidence="2" id="KW-1185">Reference proteome</keyword>
<comment type="caution">
    <text evidence="1">The sequence shown here is derived from an EMBL/GenBank/DDBJ whole genome shotgun (WGS) entry which is preliminary data.</text>
</comment>
<dbReference type="EMBL" id="CAKMMF010000005">
    <property type="protein sequence ID" value="CAH1199159.1"/>
    <property type="molecule type" value="Genomic_DNA"/>
</dbReference>